<evidence type="ECO:0000256" key="2">
    <source>
        <dbReference type="ARBA" id="ARBA00008789"/>
    </source>
</evidence>
<gene>
    <name evidence="9" type="primary">LOC109487719</name>
</gene>
<dbReference type="RefSeq" id="XP_019647329.1">
    <property type="nucleotide sequence ID" value="XM_019791770.1"/>
</dbReference>
<dbReference type="InterPro" id="IPR050895">
    <property type="entry name" value="XK-related_scramblase"/>
</dbReference>
<keyword evidence="6 7" id="KW-0472">Membrane</keyword>
<keyword evidence="5 7" id="KW-1133">Transmembrane helix</keyword>
<name>A0A6P5AMA8_BRABE</name>
<feature type="transmembrane region" description="Helical" evidence="7">
    <location>
        <begin position="41"/>
        <end position="64"/>
    </location>
</feature>
<comment type="subcellular location">
    <subcellularLocation>
        <location evidence="1">Cell membrane</location>
        <topology evidence="1">Multi-pass membrane protein</topology>
    </subcellularLocation>
    <subcellularLocation>
        <location evidence="7">Membrane</location>
        <topology evidence="7">Multi-pass membrane protein</topology>
    </subcellularLocation>
</comment>
<keyword evidence="3" id="KW-1003">Cell membrane</keyword>
<comment type="similarity">
    <text evidence="2 7">Belongs to the XK family.</text>
</comment>
<dbReference type="GeneID" id="109487719"/>
<reference evidence="9" key="1">
    <citation type="submission" date="2025-08" db="UniProtKB">
        <authorList>
            <consortium name="RefSeq"/>
        </authorList>
    </citation>
    <scope>IDENTIFICATION</scope>
    <source>
        <tissue evidence="9">Gonad</tissue>
    </source>
</reference>
<dbReference type="GO" id="GO:0005886">
    <property type="term" value="C:plasma membrane"/>
    <property type="evidence" value="ECO:0007669"/>
    <property type="project" value="UniProtKB-SubCell"/>
</dbReference>
<protein>
    <recommendedName>
        <fullName evidence="7">XK-related protein</fullName>
    </recommendedName>
</protein>
<dbReference type="AlphaFoldDB" id="A0A6P5AMA8"/>
<feature type="transmembrane region" description="Helical" evidence="7">
    <location>
        <begin position="326"/>
        <end position="346"/>
    </location>
</feature>
<evidence type="ECO:0000256" key="6">
    <source>
        <dbReference type="ARBA" id="ARBA00023136"/>
    </source>
</evidence>
<dbReference type="Proteomes" id="UP000515135">
    <property type="component" value="Unplaced"/>
</dbReference>
<evidence type="ECO:0000313" key="8">
    <source>
        <dbReference type="Proteomes" id="UP000515135"/>
    </source>
</evidence>
<evidence type="ECO:0000256" key="7">
    <source>
        <dbReference type="RuleBase" id="RU910716"/>
    </source>
</evidence>
<keyword evidence="8" id="KW-1185">Reference proteome</keyword>
<dbReference type="PANTHER" id="PTHR16024:SF28">
    <property type="entry name" value="XK-RELATED PROTEIN"/>
    <property type="match status" value="1"/>
</dbReference>
<sequence>MCHCFLSGWLVLRTLAGFALYIADFVTDVVLAAEYYSNGDYYWFGLTLGFALVPQIFVNIFLMYLDGCKWYYLLPIGVPANYLQVLYAFFRCKHDPGDILDAREKEDHDDQKPVARAVNHLLPLARLVGTLLESLPEICLQIYVLLRSGELSNLEIPTLKAVTMALSFVASLYSIIEWETSFPKIRAVAWGTLVCLWKSIDLAARILAFCLFASIYRYWVFVMAGIHWLVMAVVENVFCQYFRGGKAYMESGADVLSNSNRCMQFMFNTFVVAPVDVFTWITFGSRQRSKIQPVLNSLLMLAGNIAMVSVWYSYKETVSWFDDPFLSVVLVGSAVSVLLQTMYWCCYRPSCCCSAIDNGYNVYV</sequence>
<evidence type="ECO:0000256" key="3">
    <source>
        <dbReference type="ARBA" id="ARBA00022475"/>
    </source>
</evidence>
<feature type="transmembrane region" description="Helical" evidence="7">
    <location>
        <begin position="263"/>
        <end position="283"/>
    </location>
</feature>
<dbReference type="Pfam" id="PF09815">
    <property type="entry name" value="XK-related"/>
    <property type="match status" value="1"/>
</dbReference>
<evidence type="ECO:0000256" key="5">
    <source>
        <dbReference type="ARBA" id="ARBA00022989"/>
    </source>
</evidence>
<dbReference type="InterPro" id="IPR018629">
    <property type="entry name" value="XK-rel"/>
</dbReference>
<keyword evidence="4 7" id="KW-0812">Transmembrane</keyword>
<evidence type="ECO:0000256" key="4">
    <source>
        <dbReference type="ARBA" id="ARBA00022692"/>
    </source>
</evidence>
<feature type="transmembrane region" description="Helical" evidence="7">
    <location>
        <begin position="295"/>
        <end position="314"/>
    </location>
</feature>
<dbReference type="OrthoDB" id="10037417at2759"/>
<dbReference type="KEGG" id="bbel:109487719"/>
<proteinExistence type="inferred from homology"/>
<evidence type="ECO:0000313" key="9">
    <source>
        <dbReference type="RefSeq" id="XP_019647329.1"/>
    </source>
</evidence>
<accession>A0A6P5AMA8</accession>
<organism evidence="8 9">
    <name type="scientific">Branchiostoma belcheri</name>
    <name type="common">Amphioxus</name>
    <dbReference type="NCBI Taxonomy" id="7741"/>
    <lineage>
        <taxon>Eukaryota</taxon>
        <taxon>Metazoa</taxon>
        <taxon>Chordata</taxon>
        <taxon>Cephalochordata</taxon>
        <taxon>Leptocardii</taxon>
        <taxon>Amphioxiformes</taxon>
        <taxon>Branchiostomatidae</taxon>
        <taxon>Branchiostoma</taxon>
    </lineage>
</organism>
<dbReference type="PANTHER" id="PTHR16024">
    <property type="entry name" value="XK-RELATED PROTEIN"/>
    <property type="match status" value="1"/>
</dbReference>
<evidence type="ECO:0000256" key="1">
    <source>
        <dbReference type="ARBA" id="ARBA00004651"/>
    </source>
</evidence>